<dbReference type="GO" id="GO:0004156">
    <property type="term" value="F:dihydropteroate synthase activity"/>
    <property type="evidence" value="ECO:0007669"/>
    <property type="project" value="UniProtKB-EC"/>
</dbReference>
<dbReference type="GO" id="GO:0046654">
    <property type="term" value="P:tetrahydrofolate biosynthetic process"/>
    <property type="evidence" value="ECO:0007669"/>
    <property type="project" value="TreeGrafter"/>
</dbReference>
<dbReference type="AlphaFoldDB" id="A0AAX4NHW6"/>
<comment type="catalytic activity">
    <reaction evidence="1">
        <text>(7,8-dihydropterin-6-yl)methyl diphosphate + 4-aminobenzoate = 7,8-dihydropteroate + diphosphate</text>
        <dbReference type="Rhea" id="RHEA:19949"/>
        <dbReference type="ChEBI" id="CHEBI:17836"/>
        <dbReference type="ChEBI" id="CHEBI:17839"/>
        <dbReference type="ChEBI" id="CHEBI:33019"/>
        <dbReference type="ChEBI" id="CHEBI:72950"/>
        <dbReference type="EC" id="2.5.1.15"/>
    </reaction>
</comment>
<dbReference type="InterPro" id="IPR006390">
    <property type="entry name" value="DHP_synth_dom"/>
</dbReference>
<dbReference type="NCBIfam" id="TIGR01496">
    <property type="entry name" value="DHPS"/>
    <property type="match status" value="1"/>
</dbReference>
<dbReference type="CDD" id="cd00739">
    <property type="entry name" value="DHPS"/>
    <property type="match status" value="1"/>
</dbReference>
<dbReference type="PROSITE" id="PS50972">
    <property type="entry name" value="PTERIN_BINDING"/>
    <property type="match status" value="1"/>
</dbReference>
<keyword evidence="8" id="KW-0289">Folate biosynthesis</keyword>
<evidence type="ECO:0000259" key="9">
    <source>
        <dbReference type="PROSITE" id="PS50972"/>
    </source>
</evidence>
<protein>
    <recommendedName>
        <fullName evidence="4">dihydropteroate synthase</fullName>
        <ecNumber evidence="4">2.5.1.15</ecNumber>
    </recommendedName>
</protein>
<comment type="pathway">
    <text evidence="3">Cofactor biosynthesis; tetrahydrofolate biosynthesis; 7,8-dihydrofolate from 2-amino-4-hydroxy-6-hydroxymethyl-7,8-dihydropteridine diphosphate and 4-aminobenzoate: step 1/2.</text>
</comment>
<evidence type="ECO:0000256" key="2">
    <source>
        <dbReference type="ARBA" id="ARBA00001946"/>
    </source>
</evidence>
<sequence length="326" mass="36515">MEIFTEYEMEKADNVGEIGYSKENLHRYVATVSEEELREIFHKEGLFEGYEKDISSMYFSSIEKSGISTKIMGILNITPDSFYPGSRVEGRNMSQVDRMLDEKPDIIDIGGESTRPGSSPVNREKETARIQPVLEYISNCSNIPISIDSRNPETILKCLDFRVNYINDISGFTNRKMIRIASETGLNAIVMHMRGTPDNMQMMAEYEDIVMEINSFLLERISEMISAGVKPHNIIVDPGLGFAKTYQGNIAILRNIDSFRGAFPLLVGTSRKTFLGHITGRDVNGRLAGTIATSVYLAEKHVDIVRVHDVAENRDAIKVTGILSGE</sequence>
<dbReference type="Pfam" id="PF00809">
    <property type="entry name" value="Pterin_bind"/>
    <property type="match status" value="1"/>
</dbReference>
<dbReference type="GO" id="GO:0046656">
    <property type="term" value="P:folic acid biosynthetic process"/>
    <property type="evidence" value="ECO:0007669"/>
    <property type="project" value="UniProtKB-KW"/>
</dbReference>
<dbReference type="InterPro" id="IPR000489">
    <property type="entry name" value="Pterin-binding_dom"/>
</dbReference>
<evidence type="ECO:0000256" key="8">
    <source>
        <dbReference type="ARBA" id="ARBA00022909"/>
    </source>
</evidence>
<keyword evidence="11" id="KW-1185">Reference proteome</keyword>
<evidence type="ECO:0000313" key="11">
    <source>
        <dbReference type="Proteomes" id="UP001451606"/>
    </source>
</evidence>
<gene>
    <name evidence="10" type="primary">folP</name>
    <name evidence="10" type="ORF">OXIME_001367</name>
</gene>
<organism evidence="10 11">
    <name type="scientific">Oxyplasma meridianum</name>
    <dbReference type="NCBI Taxonomy" id="3073602"/>
    <lineage>
        <taxon>Archaea</taxon>
        <taxon>Methanobacteriati</taxon>
        <taxon>Thermoplasmatota</taxon>
        <taxon>Thermoplasmata</taxon>
        <taxon>Thermoplasmatales</taxon>
        <taxon>Thermoplasmataceae</taxon>
        <taxon>Oxyplasma</taxon>
    </lineage>
</organism>
<keyword evidence="7" id="KW-0460">Magnesium</keyword>
<dbReference type="EC" id="2.5.1.15" evidence="4"/>
<proteinExistence type="predicted"/>
<evidence type="ECO:0000256" key="6">
    <source>
        <dbReference type="ARBA" id="ARBA00022723"/>
    </source>
</evidence>
<dbReference type="GeneID" id="95968104"/>
<dbReference type="RefSeq" id="WP_393971112.1">
    <property type="nucleotide sequence ID" value="NZ_CP133772.1"/>
</dbReference>
<evidence type="ECO:0000256" key="4">
    <source>
        <dbReference type="ARBA" id="ARBA00012458"/>
    </source>
</evidence>
<evidence type="ECO:0000256" key="7">
    <source>
        <dbReference type="ARBA" id="ARBA00022842"/>
    </source>
</evidence>
<name>A0AAX4NHW6_9ARCH</name>
<dbReference type="InterPro" id="IPR045031">
    <property type="entry name" value="DHP_synth-like"/>
</dbReference>
<dbReference type="InterPro" id="IPR011005">
    <property type="entry name" value="Dihydropteroate_synth-like_sf"/>
</dbReference>
<dbReference type="Proteomes" id="UP001451606">
    <property type="component" value="Chromosome"/>
</dbReference>
<evidence type="ECO:0000256" key="3">
    <source>
        <dbReference type="ARBA" id="ARBA00004763"/>
    </source>
</evidence>
<dbReference type="KEGG" id="omr:OXIME_001367"/>
<dbReference type="GO" id="GO:0005829">
    <property type="term" value="C:cytosol"/>
    <property type="evidence" value="ECO:0007669"/>
    <property type="project" value="TreeGrafter"/>
</dbReference>
<comment type="cofactor">
    <cofactor evidence="2">
        <name>Mg(2+)</name>
        <dbReference type="ChEBI" id="CHEBI:18420"/>
    </cofactor>
</comment>
<dbReference type="GO" id="GO:0046872">
    <property type="term" value="F:metal ion binding"/>
    <property type="evidence" value="ECO:0007669"/>
    <property type="project" value="UniProtKB-KW"/>
</dbReference>
<accession>A0AAX4NHW6</accession>
<keyword evidence="5 10" id="KW-0808">Transferase</keyword>
<reference evidence="10 11" key="1">
    <citation type="submission" date="2023-09" db="EMBL/GenBank/DDBJ databases">
        <authorList>
            <person name="Golyshina O.V."/>
            <person name="Lunev E.A."/>
            <person name="Bargiela R."/>
            <person name="Gaines M.C."/>
            <person name="Daum B."/>
            <person name="Bale N.J."/>
            <person name="Koenen M."/>
            <person name="Sinninghe Damst J.S."/>
            <person name="Yakimov M."/>
            <person name="Golyshin P.N."/>
        </authorList>
    </citation>
    <scope>NUCLEOTIDE SEQUENCE [LARGE SCALE GENOMIC DNA]</scope>
    <source>
        <strain evidence="10 11">M1</strain>
    </source>
</reference>
<evidence type="ECO:0000256" key="1">
    <source>
        <dbReference type="ARBA" id="ARBA00000012"/>
    </source>
</evidence>
<evidence type="ECO:0000313" key="10">
    <source>
        <dbReference type="EMBL" id="WYY00783.1"/>
    </source>
</evidence>
<dbReference type="Gene3D" id="3.20.20.20">
    <property type="entry name" value="Dihydropteroate synthase-like"/>
    <property type="match status" value="1"/>
</dbReference>
<dbReference type="PANTHER" id="PTHR20941">
    <property type="entry name" value="FOLATE SYNTHESIS PROTEINS"/>
    <property type="match status" value="1"/>
</dbReference>
<dbReference type="PANTHER" id="PTHR20941:SF1">
    <property type="entry name" value="FOLIC ACID SYNTHESIS PROTEIN FOL1"/>
    <property type="match status" value="1"/>
</dbReference>
<dbReference type="SUPFAM" id="SSF51717">
    <property type="entry name" value="Dihydropteroate synthetase-like"/>
    <property type="match status" value="1"/>
</dbReference>
<evidence type="ECO:0000256" key="5">
    <source>
        <dbReference type="ARBA" id="ARBA00022679"/>
    </source>
</evidence>
<feature type="domain" description="Pterin-binding" evidence="9">
    <location>
        <begin position="69"/>
        <end position="318"/>
    </location>
</feature>
<keyword evidence="6" id="KW-0479">Metal-binding</keyword>
<dbReference type="EMBL" id="CP133772">
    <property type="protein sequence ID" value="WYY00783.1"/>
    <property type="molecule type" value="Genomic_DNA"/>
</dbReference>